<keyword evidence="2" id="KW-0812">Transmembrane</keyword>
<accession>A0ABM8E2R2</accession>
<keyword evidence="5" id="KW-1185">Reference proteome</keyword>
<feature type="domain" description="Oxidoreductase molybdopterin-binding" evidence="3">
    <location>
        <begin position="266"/>
        <end position="414"/>
    </location>
</feature>
<proteinExistence type="predicted"/>
<sequence>MRERGTVVLPAVAGVASVALGAGIGELVAALFVPSASPVAVIGGALIDAAPSWAKDAAIALFGTADKIALVVGIALVLVVVAGGAGVLEVRRPPWGSLVLGLLGAVGAVVALTRADAGGMAWLPSAVAGLVAAFTLRALARLMPRAQADSGPLVERGREAPETKRPDSGPLVERGREAPETKRPDRRAFLGWTIAAAAAGALSAIAASALQAGRQAASAVRDAITLPRPSATAPPVPAGAELGVDGLAPLITPNEQFYRIDTALIVPSVATQDWSLRIHGMVEREVTLTWDELLALPLEESTTTLACVSNTVGGDLIGNALWLGYPIRELLARAVPSADADMVLSRSIDGFTASTPLEVLTDDRAAILAVGMNGEPLPAEHGFPVRMVVPGLYGYVSATKWVTELEVTRFDATTAYWTTRGWSERGPIKLQSRIDVPRPGAQVAAGDTVIAGVAWQQHVGVAGVEVQIDEGSWQAATLATAISDDTWVQWSLPWTPESGDHTIRCRALSADGTTQTADTAPPAPDGATGHHTIHVTVA</sequence>
<dbReference type="PANTHER" id="PTHR19372:SF7">
    <property type="entry name" value="SULFITE OXIDASE, MITOCHONDRIAL"/>
    <property type="match status" value="1"/>
</dbReference>
<evidence type="ECO:0000259" key="3">
    <source>
        <dbReference type="Pfam" id="PF00174"/>
    </source>
</evidence>
<dbReference type="Gene3D" id="2.60.40.650">
    <property type="match status" value="1"/>
</dbReference>
<feature type="transmembrane region" description="Helical" evidence="2">
    <location>
        <begin position="68"/>
        <end position="88"/>
    </location>
</feature>
<feature type="region of interest" description="Disordered" evidence="1">
    <location>
        <begin position="150"/>
        <end position="183"/>
    </location>
</feature>
<keyword evidence="2" id="KW-1133">Transmembrane helix</keyword>
<dbReference type="InterPro" id="IPR036374">
    <property type="entry name" value="OxRdtase_Mopterin-bd_sf"/>
</dbReference>
<feature type="compositionally biased region" description="Basic and acidic residues" evidence="1">
    <location>
        <begin position="155"/>
        <end position="183"/>
    </location>
</feature>
<dbReference type="RefSeq" id="WP_263797349.1">
    <property type="nucleotide sequence ID" value="NZ_AP027141.1"/>
</dbReference>
<gene>
    <name evidence="4" type="ORF">Microterr_27100</name>
</gene>
<protein>
    <submittedName>
        <fullName evidence="4">Oxidoreductase</fullName>
    </submittedName>
</protein>
<feature type="transmembrane region" description="Helical" evidence="2">
    <location>
        <begin position="189"/>
        <end position="210"/>
    </location>
</feature>
<dbReference type="Pfam" id="PF00174">
    <property type="entry name" value="Oxidored_molyb"/>
    <property type="match status" value="1"/>
</dbReference>
<dbReference type="InterPro" id="IPR014756">
    <property type="entry name" value="Ig_E-set"/>
</dbReference>
<dbReference type="EMBL" id="AP027141">
    <property type="protein sequence ID" value="BDV32050.1"/>
    <property type="molecule type" value="Genomic_DNA"/>
</dbReference>
<dbReference type="SUPFAM" id="SSF81296">
    <property type="entry name" value="E set domains"/>
    <property type="match status" value="1"/>
</dbReference>
<dbReference type="PANTHER" id="PTHR19372">
    <property type="entry name" value="SULFITE REDUCTASE"/>
    <property type="match status" value="1"/>
</dbReference>
<organism evidence="4 5">
    <name type="scientific">Microbacterium terricola</name>
    <dbReference type="NCBI Taxonomy" id="344163"/>
    <lineage>
        <taxon>Bacteria</taxon>
        <taxon>Bacillati</taxon>
        <taxon>Actinomycetota</taxon>
        <taxon>Actinomycetes</taxon>
        <taxon>Micrococcales</taxon>
        <taxon>Microbacteriaceae</taxon>
        <taxon>Microbacterium</taxon>
    </lineage>
</organism>
<dbReference type="Gene3D" id="3.90.420.10">
    <property type="entry name" value="Oxidoreductase, molybdopterin-binding domain"/>
    <property type="match status" value="1"/>
</dbReference>
<reference evidence="4 5" key="1">
    <citation type="submission" date="2022-12" db="EMBL/GenBank/DDBJ databases">
        <title>Microbacterium terricola strain KV-448 chromosome, complete genome.</title>
        <authorList>
            <person name="Oshima T."/>
            <person name="Moriya T."/>
            <person name="Bessho Y."/>
        </authorList>
    </citation>
    <scope>NUCLEOTIDE SEQUENCE [LARGE SCALE GENOMIC DNA]</scope>
    <source>
        <strain evidence="4 5">KV-448</strain>
    </source>
</reference>
<dbReference type="InterPro" id="IPR000572">
    <property type="entry name" value="OxRdtase_Mopterin-bd_dom"/>
</dbReference>
<feature type="transmembrane region" description="Helical" evidence="2">
    <location>
        <begin position="95"/>
        <end position="115"/>
    </location>
</feature>
<name>A0ABM8E2R2_9MICO</name>
<evidence type="ECO:0000313" key="4">
    <source>
        <dbReference type="EMBL" id="BDV32050.1"/>
    </source>
</evidence>
<feature type="transmembrane region" description="Helical" evidence="2">
    <location>
        <begin position="121"/>
        <end position="140"/>
    </location>
</feature>
<dbReference type="SUPFAM" id="SSF56524">
    <property type="entry name" value="Oxidoreductase molybdopterin-binding domain"/>
    <property type="match status" value="1"/>
</dbReference>
<evidence type="ECO:0000256" key="1">
    <source>
        <dbReference type="SAM" id="MobiDB-lite"/>
    </source>
</evidence>
<evidence type="ECO:0000256" key="2">
    <source>
        <dbReference type="SAM" id="Phobius"/>
    </source>
</evidence>
<keyword evidence="2" id="KW-0472">Membrane</keyword>
<dbReference type="Proteomes" id="UP001317779">
    <property type="component" value="Chromosome"/>
</dbReference>
<evidence type="ECO:0000313" key="5">
    <source>
        <dbReference type="Proteomes" id="UP001317779"/>
    </source>
</evidence>